<name>A0A9Y2ER08_9FIRM</name>
<proteinExistence type="predicted"/>
<accession>A0A9Y2ER08</accession>
<protein>
    <submittedName>
        <fullName evidence="1">Uncharacterized protein</fullName>
    </submittedName>
</protein>
<dbReference type="KEGG" id="sgbi:P3F81_12160"/>
<dbReference type="SUPFAM" id="SSF46785">
    <property type="entry name" value="Winged helix' DNA-binding domain"/>
    <property type="match status" value="1"/>
</dbReference>
<organism evidence="1 2">
    <name type="scientific">Selenobaculum gibii</name>
    <dbReference type="NCBI Taxonomy" id="3054208"/>
    <lineage>
        <taxon>Bacteria</taxon>
        <taxon>Bacillati</taxon>
        <taxon>Bacillota</taxon>
        <taxon>Negativicutes</taxon>
        <taxon>Selenomonadales</taxon>
        <taxon>Selenomonadaceae</taxon>
        <taxon>Selenobaculum</taxon>
    </lineage>
</organism>
<dbReference type="AlphaFoldDB" id="A0A9Y2ER08"/>
<dbReference type="InterPro" id="IPR036390">
    <property type="entry name" value="WH_DNA-bd_sf"/>
</dbReference>
<keyword evidence="2" id="KW-1185">Reference proteome</keyword>
<dbReference type="RefSeq" id="WP_309320464.1">
    <property type="nucleotide sequence ID" value="NZ_CP120678.1"/>
</dbReference>
<dbReference type="EMBL" id="CP120678">
    <property type="protein sequence ID" value="WIW70622.1"/>
    <property type="molecule type" value="Genomic_DNA"/>
</dbReference>
<evidence type="ECO:0000313" key="1">
    <source>
        <dbReference type="EMBL" id="WIW70622.1"/>
    </source>
</evidence>
<evidence type="ECO:0000313" key="2">
    <source>
        <dbReference type="Proteomes" id="UP001243623"/>
    </source>
</evidence>
<sequence length="100" mass="11050">MRGHVAREIRGRIMKILDINYPNLTGDHLISEILTDVQYCCSPPQVKTYLAYLAEKGYVEMKDVNSPEVGITRCLVKLTAKGKDLLEGSIDADPGVDLDG</sequence>
<dbReference type="Proteomes" id="UP001243623">
    <property type="component" value="Chromosome"/>
</dbReference>
<gene>
    <name evidence="1" type="ORF">P3F81_12160</name>
</gene>
<reference evidence="1" key="1">
    <citation type="submission" date="2023-03" db="EMBL/GenBank/DDBJ databases">
        <title>Selenobaculum gbiensis gen. nov. sp. nov., a new bacterium isolated from the gut microbiota of IBD patient.</title>
        <authorList>
            <person name="Yeo S."/>
            <person name="Park H."/>
            <person name="Huh C.S."/>
        </authorList>
    </citation>
    <scope>NUCLEOTIDE SEQUENCE</scope>
    <source>
        <strain evidence="1">ICN-92133</strain>
    </source>
</reference>